<feature type="transmembrane region" description="Helical" evidence="1">
    <location>
        <begin position="143"/>
        <end position="164"/>
    </location>
</feature>
<protein>
    <recommendedName>
        <fullName evidence="2">Glycosyltransferase RgtA/B/C/D-like domain-containing protein</fullName>
    </recommendedName>
</protein>
<feature type="transmembrane region" description="Helical" evidence="1">
    <location>
        <begin position="176"/>
        <end position="205"/>
    </location>
</feature>
<sequence>MEKIEKFLHKYLFLIVLVLSIPAVWALFVHGYYGASDDLHIGWLFEMDRTLKLGQFPPRFVPDLSFGFGYPLFNFVFPLPFYIGEIFHKLGLTLVDSIKAVFFLSVPLSMYFMYKFLKEHTNSILALAGAVLYIYTPYRATDIYIRGSIGEIVAFIFPPLAAFAVTKIGKDESKRWIGLLALATAGLILSHNIMAYMFIPFLVFIAILQWKGIVRSSCGFALGLLVSLYFWLPAITESGLMKYDTVFNFVDHFPTLKQLITPYFGYGASVAGPYDGMSFFLGAVNIALVIFAVVFSKKLNKFSLWALGMIFFSIFMMNYRSTFVWNLVPLLPYFQFPWRFLSLTTFATSILVIIFDKVKFGKAAGLLIILAAIILNFSDFKPHDFLGRTDEYYLNRHIPYPAASAEYLKTGEEYLRLPADTRERPDKVSPNPGLDATFNTDYAEETVFNYYKYYFPGWTAKVDGKTVDIKAGNPYGQIEFNVPPGKHSVSIEFKETPYRQILDVVSLLSLITAVTIILKRSK</sequence>
<evidence type="ECO:0000256" key="1">
    <source>
        <dbReference type="SAM" id="Phobius"/>
    </source>
</evidence>
<feature type="transmembrane region" description="Helical" evidence="1">
    <location>
        <begin position="336"/>
        <end position="355"/>
    </location>
</feature>
<name>A0A0G0H3G9_9BACT</name>
<dbReference type="Pfam" id="PF13231">
    <property type="entry name" value="PMT_2"/>
    <property type="match status" value="1"/>
</dbReference>
<dbReference type="AlphaFoldDB" id="A0A0G0H3G9"/>
<feature type="transmembrane region" description="Helical" evidence="1">
    <location>
        <begin position="64"/>
        <end position="83"/>
    </location>
</feature>
<feature type="transmembrane region" description="Helical" evidence="1">
    <location>
        <begin position="120"/>
        <end position="136"/>
    </location>
</feature>
<dbReference type="STRING" id="1618545.US53_C0042G0004"/>
<proteinExistence type="predicted"/>
<dbReference type="EMBL" id="LBTI01000042">
    <property type="protein sequence ID" value="KKQ36692.1"/>
    <property type="molecule type" value="Genomic_DNA"/>
</dbReference>
<dbReference type="Proteomes" id="UP000034591">
    <property type="component" value="Unassembled WGS sequence"/>
</dbReference>
<comment type="caution">
    <text evidence="3">The sequence shown here is derived from an EMBL/GenBank/DDBJ whole genome shotgun (WGS) entry which is preliminary data.</text>
</comment>
<reference evidence="3 4" key="1">
    <citation type="journal article" date="2015" name="Nature">
        <title>rRNA introns, odd ribosomes, and small enigmatic genomes across a large radiation of phyla.</title>
        <authorList>
            <person name="Brown C.T."/>
            <person name="Hug L.A."/>
            <person name="Thomas B.C."/>
            <person name="Sharon I."/>
            <person name="Castelle C.J."/>
            <person name="Singh A."/>
            <person name="Wilkins M.J."/>
            <person name="Williams K.H."/>
            <person name="Banfield J.F."/>
        </authorList>
    </citation>
    <scope>NUCLEOTIDE SEQUENCE [LARGE SCALE GENOMIC DNA]</scope>
</reference>
<accession>A0A0G0H3G9</accession>
<keyword evidence="1" id="KW-0472">Membrane</keyword>
<feature type="transmembrane region" description="Helical" evidence="1">
    <location>
        <begin position="360"/>
        <end position="378"/>
    </location>
</feature>
<feature type="transmembrane region" description="Helical" evidence="1">
    <location>
        <begin position="212"/>
        <end position="232"/>
    </location>
</feature>
<feature type="transmembrane region" description="Helical" evidence="1">
    <location>
        <begin position="276"/>
        <end position="295"/>
    </location>
</feature>
<evidence type="ECO:0000313" key="3">
    <source>
        <dbReference type="EMBL" id="KKQ36692.1"/>
    </source>
</evidence>
<organism evidence="3 4">
    <name type="scientific">Candidatus Woesebacteria bacterium GW2011_GWA1_37_7</name>
    <dbReference type="NCBI Taxonomy" id="1618545"/>
    <lineage>
        <taxon>Bacteria</taxon>
        <taxon>Candidatus Woeseibacteriota</taxon>
    </lineage>
</organism>
<evidence type="ECO:0000313" key="4">
    <source>
        <dbReference type="Proteomes" id="UP000034591"/>
    </source>
</evidence>
<feature type="domain" description="Glycosyltransferase RgtA/B/C/D-like" evidence="2">
    <location>
        <begin position="78"/>
        <end position="234"/>
    </location>
</feature>
<keyword evidence="1" id="KW-0812">Transmembrane</keyword>
<dbReference type="InterPro" id="IPR038731">
    <property type="entry name" value="RgtA/B/C-like"/>
</dbReference>
<keyword evidence="1" id="KW-1133">Transmembrane helix</keyword>
<feature type="transmembrane region" description="Helical" evidence="1">
    <location>
        <begin position="302"/>
        <end position="321"/>
    </location>
</feature>
<feature type="transmembrane region" description="Helical" evidence="1">
    <location>
        <begin position="498"/>
        <end position="518"/>
    </location>
</feature>
<evidence type="ECO:0000259" key="2">
    <source>
        <dbReference type="Pfam" id="PF13231"/>
    </source>
</evidence>
<gene>
    <name evidence="3" type="ORF">US53_C0042G0004</name>
</gene>
<feature type="transmembrane region" description="Helical" evidence="1">
    <location>
        <begin position="12"/>
        <end position="33"/>
    </location>
</feature>
<feature type="transmembrane region" description="Helical" evidence="1">
    <location>
        <begin position="90"/>
        <end position="114"/>
    </location>
</feature>